<sequence>MARPRSLARAASSSPPSPTGLPTDFTVQRSGGLFIDSCPLPCRHTPEAHRMSRDVPRVPRVEEVKGEEKTPLEDRGNRLQPEIGVKFRQHSSEQLWNMLIDSLIEEDIRYHKAWLCTHAIRTLLKCVKKAQGHKHIVISSAPH</sequence>
<dbReference type="Proteomes" id="UP000438429">
    <property type="component" value="Unassembled WGS sequence"/>
</dbReference>
<feature type="region of interest" description="Disordered" evidence="1">
    <location>
        <begin position="1"/>
        <end position="26"/>
    </location>
</feature>
<evidence type="ECO:0000256" key="1">
    <source>
        <dbReference type="SAM" id="MobiDB-lite"/>
    </source>
</evidence>
<organism evidence="2 3">
    <name type="scientific">Scophthalmus maximus</name>
    <name type="common">Turbot</name>
    <name type="synonym">Psetta maxima</name>
    <dbReference type="NCBI Taxonomy" id="52904"/>
    <lineage>
        <taxon>Eukaryota</taxon>
        <taxon>Metazoa</taxon>
        <taxon>Chordata</taxon>
        <taxon>Craniata</taxon>
        <taxon>Vertebrata</taxon>
        <taxon>Euteleostomi</taxon>
        <taxon>Actinopterygii</taxon>
        <taxon>Neopterygii</taxon>
        <taxon>Teleostei</taxon>
        <taxon>Neoteleostei</taxon>
        <taxon>Acanthomorphata</taxon>
        <taxon>Carangaria</taxon>
        <taxon>Pleuronectiformes</taxon>
        <taxon>Pleuronectoidei</taxon>
        <taxon>Scophthalmidae</taxon>
        <taxon>Scophthalmus</taxon>
    </lineage>
</organism>
<name>A0A6A4SF26_SCOMX</name>
<reference evidence="2 3" key="1">
    <citation type="submission" date="2019-06" db="EMBL/GenBank/DDBJ databases">
        <title>Draft genomes of female and male turbot (Scophthalmus maximus).</title>
        <authorList>
            <person name="Xu H."/>
            <person name="Xu X.-W."/>
            <person name="Shao C."/>
            <person name="Chen S."/>
        </authorList>
    </citation>
    <scope>NUCLEOTIDE SEQUENCE [LARGE SCALE GENOMIC DNA]</scope>
    <source>
        <strain evidence="2">Ysfricsl-2016a</strain>
        <tissue evidence="2">Blood</tissue>
    </source>
</reference>
<feature type="compositionally biased region" description="Low complexity" evidence="1">
    <location>
        <begin position="1"/>
        <end position="14"/>
    </location>
</feature>
<proteinExistence type="predicted"/>
<gene>
    <name evidence="2" type="ORF">F2P81_017559</name>
</gene>
<comment type="caution">
    <text evidence="2">The sequence shown here is derived from an EMBL/GenBank/DDBJ whole genome shotgun (WGS) entry which is preliminary data.</text>
</comment>
<protein>
    <submittedName>
        <fullName evidence="2">Uncharacterized protein</fullName>
    </submittedName>
</protein>
<dbReference type="EMBL" id="VEVO01000015">
    <property type="protein sequence ID" value="KAF0030828.1"/>
    <property type="molecule type" value="Genomic_DNA"/>
</dbReference>
<dbReference type="AlphaFoldDB" id="A0A6A4SF26"/>
<evidence type="ECO:0000313" key="2">
    <source>
        <dbReference type="EMBL" id="KAF0030828.1"/>
    </source>
</evidence>
<evidence type="ECO:0000313" key="3">
    <source>
        <dbReference type="Proteomes" id="UP000438429"/>
    </source>
</evidence>
<accession>A0A6A4SF26</accession>